<evidence type="ECO:0000256" key="2">
    <source>
        <dbReference type="ARBA" id="ARBA00008000"/>
    </source>
</evidence>
<comment type="caution">
    <text evidence="7">The sequence shown here is derived from an EMBL/GenBank/DDBJ whole genome shotgun (WGS) entry which is preliminary data.</text>
</comment>
<name>A0A7C0WV64_9BACT</name>
<keyword evidence="3" id="KW-0285">Flavoprotein</keyword>
<evidence type="ECO:0000259" key="6">
    <source>
        <dbReference type="PROSITE" id="PS51387"/>
    </source>
</evidence>
<dbReference type="InterPro" id="IPR016171">
    <property type="entry name" value="Vanillyl_alc_oxidase_C-sub2"/>
</dbReference>
<sequence>DASRLEGFPGYVVFAEKVEEVVELFKLANSYGLPVYPRGAGSGMVGGAVPVERGVVLSLERMNRIISIDEKNMICEVEPGIVTGELQKQVASIGLFYPPDPSSLSFSTIGGNVATGAGGPRAVKYGVTRDYVMGIEAVAPSEGIIRTGSKAIKSVVGYDLTRLLVGSEGTLAVFTRILLRLLPAPDPPWAMLVAFPDANSAVNCVCSVLRAGLTPSAAEYMDRDILNAVAQYSDFCFAANVGSLLLFEVDDSMRFRKFIVDAIRQISIDHGAIEVQLATDEDEIEKLWNIRRSISPSLSRIRRGKINEDVAVPRQSIPELVSRVKEISKKFSIPIPVFGHAGDGNLHVNIMYDPADDGERKRAGQAVEELFYEVLRMGGTISGEHGVGIAKSPFITKELGPSVMELMWRIKLAFDPHNILNPGKMFIPNRAFLNVKKP</sequence>
<dbReference type="InterPro" id="IPR051914">
    <property type="entry name" value="FAD-linked_OxidoTrans_Type4"/>
</dbReference>
<dbReference type="EMBL" id="DQZW01000290">
    <property type="protein sequence ID" value="HDL90472.1"/>
    <property type="molecule type" value="Genomic_DNA"/>
</dbReference>
<dbReference type="Proteomes" id="UP000886355">
    <property type="component" value="Unassembled WGS sequence"/>
</dbReference>
<dbReference type="Pfam" id="PF01565">
    <property type="entry name" value="FAD_binding_4"/>
    <property type="match status" value="1"/>
</dbReference>
<feature type="non-terminal residue" evidence="7">
    <location>
        <position position="1"/>
    </location>
</feature>
<keyword evidence="5" id="KW-0560">Oxidoreductase</keyword>
<dbReference type="FunFam" id="1.10.45.10:FF:000001">
    <property type="entry name" value="D-lactate dehydrogenase mitochondrial"/>
    <property type="match status" value="1"/>
</dbReference>
<dbReference type="InterPro" id="IPR016166">
    <property type="entry name" value="FAD-bd_PCMH"/>
</dbReference>
<evidence type="ECO:0000256" key="4">
    <source>
        <dbReference type="ARBA" id="ARBA00022827"/>
    </source>
</evidence>
<dbReference type="Gene3D" id="3.30.70.2740">
    <property type="match status" value="1"/>
</dbReference>
<comment type="similarity">
    <text evidence="2">Belongs to the FAD-binding oxidoreductase/transferase type 4 family.</text>
</comment>
<dbReference type="Gene3D" id="1.10.45.10">
    <property type="entry name" value="Vanillyl-alcohol Oxidase, Chain A, domain 4"/>
    <property type="match status" value="1"/>
</dbReference>
<dbReference type="InterPro" id="IPR004113">
    <property type="entry name" value="FAD-bd_oxidored_4_C"/>
</dbReference>
<evidence type="ECO:0000256" key="3">
    <source>
        <dbReference type="ARBA" id="ARBA00022630"/>
    </source>
</evidence>
<dbReference type="InterPro" id="IPR006094">
    <property type="entry name" value="Oxid_FAD_bind_N"/>
</dbReference>
<reference evidence="7" key="1">
    <citation type="journal article" date="2020" name="mSystems">
        <title>Genome- and Community-Level Interaction Insights into Carbon Utilization and Element Cycling Functions of Hydrothermarchaeota in Hydrothermal Sediment.</title>
        <authorList>
            <person name="Zhou Z."/>
            <person name="Liu Y."/>
            <person name="Xu W."/>
            <person name="Pan J."/>
            <person name="Luo Z.H."/>
            <person name="Li M."/>
        </authorList>
    </citation>
    <scope>NUCLEOTIDE SEQUENCE [LARGE SCALE GENOMIC DNA]</scope>
    <source>
        <strain evidence="7">HyVt-19</strain>
    </source>
</reference>
<keyword evidence="4" id="KW-0274">FAD</keyword>
<feature type="domain" description="FAD-binding PCMH-type" evidence="6">
    <location>
        <begin position="5"/>
        <end position="184"/>
    </location>
</feature>
<dbReference type="SUPFAM" id="SSF55103">
    <property type="entry name" value="FAD-linked oxidases, C-terminal domain"/>
    <property type="match status" value="1"/>
</dbReference>
<evidence type="ECO:0000256" key="5">
    <source>
        <dbReference type="ARBA" id="ARBA00023002"/>
    </source>
</evidence>
<accession>A0A7C0WV64</accession>
<dbReference type="Gene3D" id="3.30.465.10">
    <property type="match status" value="1"/>
</dbReference>
<dbReference type="PROSITE" id="PS51387">
    <property type="entry name" value="FAD_PCMH"/>
    <property type="match status" value="1"/>
</dbReference>
<evidence type="ECO:0000256" key="1">
    <source>
        <dbReference type="ARBA" id="ARBA00001974"/>
    </source>
</evidence>
<dbReference type="PANTHER" id="PTHR42934">
    <property type="entry name" value="GLYCOLATE OXIDASE SUBUNIT GLCD"/>
    <property type="match status" value="1"/>
</dbReference>
<dbReference type="InterPro" id="IPR016164">
    <property type="entry name" value="FAD-linked_Oxase-like_C"/>
</dbReference>
<protein>
    <submittedName>
        <fullName evidence="7">FAD-binding protein</fullName>
    </submittedName>
</protein>
<dbReference type="GO" id="GO:0071949">
    <property type="term" value="F:FAD binding"/>
    <property type="evidence" value="ECO:0007669"/>
    <property type="project" value="InterPro"/>
</dbReference>
<dbReference type="Pfam" id="PF02913">
    <property type="entry name" value="FAD-oxidase_C"/>
    <property type="match status" value="1"/>
</dbReference>
<evidence type="ECO:0000313" key="7">
    <source>
        <dbReference type="EMBL" id="HDL90472.1"/>
    </source>
</evidence>
<gene>
    <name evidence="7" type="ORF">ENG14_06170</name>
</gene>
<dbReference type="FunFam" id="3.30.70.2740:FF:000001">
    <property type="entry name" value="D-lactate dehydrogenase mitochondrial"/>
    <property type="match status" value="1"/>
</dbReference>
<dbReference type="GO" id="GO:0016491">
    <property type="term" value="F:oxidoreductase activity"/>
    <property type="evidence" value="ECO:0007669"/>
    <property type="project" value="UniProtKB-KW"/>
</dbReference>
<proteinExistence type="inferred from homology"/>
<dbReference type="AlphaFoldDB" id="A0A7C0WV64"/>
<dbReference type="InterPro" id="IPR016169">
    <property type="entry name" value="FAD-bd_PCMH_sub2"/>
</dbReference>
<organism evidence="7">
    <name type="scientific">Thermodesulforhabdus norvegica</name>
    <dbReference type="NCBI Taxonomy" id="39841"/>
    <lineage>
        <taxon>Bacteria</taxon>
        <taxon>Pseudomonadati</taxon>
        <taxon>Thermodesulfobacteriota</taxon>
        <taxon>Syntrophobacteria</taxon>
        <taxon>Syntrophobacterales</taxon>
        <taxon>Thermodesulforhabdaceae</taxon>
        <taxon>Thermodesulforhabdus</taxon>
    </lineage>
</organism>
<dbReference type="SUPFAM" id="SSF56176">
    <property type="entry name" value="FAD-binding/transporter-associated domain-like"/>
    <property type="match status" value="1"/>
</dbReference>
<comment type="cofactor">
    <cofactor evidence="1">
        <name>FAD</name>
        <dbReference type="ChEBI" id="CHEBI:57692"/>
    </cofactor>
</comment>
<dbReference type="InterPro" id="IPR036318">
    <property type="entry name" value="FAD-bd_PCMH-like_sf"/>
</dbReference>
<dbReference type="PANTHER" id="PTHR42934:SF3">
    <property type="entry name" value="D-LACTATE DEHYDROGENASE"/>
    <property type="match status" value="1"/>
</dbReference>